<evidence type="ECO:0000313" key="1">
    <source>
        <dbReference type="EMBL" id="MBG6088018.1"/>
    </source>
</evidence>
<comment type="caution">
    <text evidence="1">The sequence shown here is derived from an EMBL/GenBank/DDBJ whole genome shotgun (WGS) entry which is preliminary data.</text>
</comment>
<reference evidence="1" key="1">
    <citation type="submission" date="2020-11" db="EMBL/GenBank/DDBJ databases">
        <title>Sequencing the genomes of 1000 actinobacteria strains.</title>
        <authorList>
            <person name="Klenk H.-P."/>
        </authorList>
    </citation>
    <scope>NUCLEOTIDE SEQUENCE</scope>
    <source>
        <strain evidence="1">DSM 43175</strain>
    </source>
</reference>
<accession>A0A931DG65</accession>
<dbReference type="EMBL" id="JADOUA010000001">
    <property type="protein sequence ID" value="MBG6088018.1"/>
    <property type="molecule type" value="Genomic_DNA"/>
</dbReference>
<evidence type="ECO:0000313" key="2">
    <source>
        <dbReference type="Proteomes" id="UP000614047"/>
    </source>
</evidence>
<dbReference type="InterPro" id="IPR036170">
    <property type="entry name" value="YezG-like_sf"/>
</dbReference>
<dbReference type="AlphaFoldDB" id="A0A931DG65"/>
<organism evidence="1 2">
    <name type="scientific">Actinomadura viridis</name>
    <dbReference type="NCBI Taxonomy" id="58110"/>
    <lineage>
        <taxon>Bacteria</taxon>
        <taxon>Bacillati</taxon>
        <taxon>Actinomycetota</taxon>
        <taxon>Actinomycetes</taxon>
        <taxon>Streptosporangiales</taxon>
        <taxon>Thermomonosporaceae</taxon>
        <taxon>Actinomadura</taxon>
    </lineage>
</organism>
<keyword evidence="2" id="KW-1185">Reference proteome</keyword>
<sequence>MTHSEQVPRSLEEREAVDGAVRALRSAAPLGWERLGFEFRATVGIDSASFQVVNAAGEARAAMPPGQAVGKMDELRRVMYRHGKGAWFTARLEVERGGGFHAEFDYDGEPDFTPPLTPSAYALDLERFPRSAEHIPGWLRDKLAESAAASPNPPRSRT</sequence>
<gene>
    <name evidence="1" type="ORF">IW256_002131</name>
</gene>
<name>A0A931DG65_9ACTN</name>
<dbReference type="Proteomes" id="UP000614047">
    <property type="component" value="Unassembled WGS sequence"/>
</dbReference>
<proteinExistence type="predicted"/>
<protein>
    <submittedName>
        <fullName evidence="1">Uncharacterized protein</fullName>
    </submittedName>
</protein>
<dbReference type="SUPFAM" id="SSF160424">
    <property type="entry name" value="BH3703-like"/>
    <property type="match status" value="1"/>
</dbReference>
<dbReference type="RefSeq" id="WP_197010802.1">
    <property type="nucleotide sequence ID" value="NZ_BAABES010000008.1"/>
</dbReference>